<evidence type="ECO:0000313" key="2">
    <source>
        <dbReference type="Proteomes" id="UP001165064"/>
    </source>
</evidence>
<dbReference type="EMBL" id="BSXS01008543">
    <property type="protein sequence ID" value="GME92864.1"/>
    <property type="molecule type" value="Genomic_DNA"/>
</dbReference>
<dbReference type="Proteomes" id="UP001165064">
    <property type="component" value="Unassembled WGS sequence"/>
</dbReference>
<keyword evidence="2" id="KW-1185">Reference proteome</keyword>
<sequence length="515" mass="58538">MVARTRGRASKGPAVKEIENSENESDAIRLRDSSDNETEELEIGFSKPNTEESIVYGSRRTRSRATRSSTKKEISYVIPSSSEEDDDDDDEEDEYESEVSVSLSRMGRPKNANGKSNGKASKKVAAVRAQESDDDDDDDEFIPEENNESADEDDELVLLSVHKTNDQNGFAIDVNDDDPVTVDDSDGNEAGGFVIDSDTPLSTAAEASNKRKRKKPTTGDNPDKPKRQRKKREPKKPKVKLTPFERRTNRFHEHHPDLVDTFPKLRTQAVREPCKAPHPEGMTIKLLPFQLEGLDWMIKQEEEGIYTGGILADEMGMGKTIQMISLMMHDREKTPNLVIAPTVAIMQWKTEIENHAGGALKVGMFHGANRAKTMKELEEFDVIMTTYAVVESCFRKERYGFKRKGRLVKEKSLLHNKHFYRVILDEAHNIKDRQSSTAKACNVLQCEKRWCLTGTPLQNRIGEFYSLIRFLKVEPFCKYFCTSCSCESMEWLFSFSNKCSQCGHPEELKLRELMI</sequence>
<comment type="caution">
    <text evidence="1">The sequence shown here is derived from an EMBL/GenBank/DDBJ whole genome shotgun (WGS) entry which is preliminary data.</text>
</comment>
<name>A0ACB5TQN5_AMBMO</name>
<proteinExistence type="predicted"/>
<evidence type="ECO:0000313" key="1">
    <source>
        <dbReference type="EMBL" id="GME92864.1"/>
    </source>
</evidence>
<gene>
    <name evidence="1" type="ORF">Amon02_000918400</name>
</gene>
<accession>A0ACB5TQN5</accession>
<reference evidence="1" key="1">
    <citation type="submission" date="2023-04" db="EMBL/GenBank/DDBJ databases">
        <title>Ambrosiozyma monospora NBRC 10751.</title>
        <authorList>
            <person name="Ichikawa N."/>
            <person name="Sato H."/>
            <person name="Tonouchi N."/>
        </authorList>
    </citation>
    <scope>NUCLEOTIDE SEQUENCE</scope>
    <source>
        <strain evidence="1">NBRC 10751</strain>
    </source>
</reference>
<protein>
    <submittedName>
        <fullName evidence="1">Unnamed protein product</fullName>
    </submittedName>
</protein>
<organism evidence="1 2">
    <name type="scientific">Ambrosiozyma monospora</name>
    <name type="common">Yeast</name>
    <name type="synonym">Endomycopsis monosporus</name>
    <dbReference type="NCBI Taxonomy" id="43982"/>
    <lineage>
        <taxon>Eukaryota</taxon>
        <taxon>Fungi</taxon>
        <taxon>Dikarya</taxon>
        <taxon>Ascomycota</taxon>
        <taxon>Saccharomycotina</taxon>
        <taxon>Pichiomycetes</taxon>
        <taxon>Pichiales</taxon>
        <taxon>Pichiaceae</taxon>
        <taxon>Ambrosiozyma</taxon>
    </lineage>
</organism>